<dbReference type="Proteomes" id="UP000015105">
    <property type="component" value="Chromosome 4D"/>
</dbReference>
<dbReference type="AlphaFoldDB" id="A0A453HH46"/>
<feature type="compositionally biased region" description="Polar residues" evidence="1">
    <location>
        <begin position="43"/>
        <end position="52"/>
    </location>
</feature>
<reference evidence="3" key="2">
    <citation type="journal article" date="2017" name="Nat. Plants">
        <title>The Aegilops tauschii genome reveals multiple impacts of transposons.</title>
        <authorList>
            <person name="Zhao G."/>
            <person name="Zou C."/>
            <person name="Li K."/>
            <person name="Wang K."/>
            <person name="Li T."/>
            <person name="Gao L."/>
            <person name="Zhang X."/>
            <person name="Wang H."/>
            <person name="Yang Z."/>
            <person name="Liu X."/>
            <person name="Jiang W."/>
            <person name="Mao L."/>
            <person name="Kong X."/>
            <person name="Jiao Y."/>
            <person name="Jia J."/>
        </authorList>
    </citation>
    <scope>NUCLEOTIDE SEQUENCE [LARGE SCALE GENOMIC DNA]</scope>
    <source>
        <strain evidence="3">cv. AL8/78</strain>
    </source>
</reference>
<reference evidence="2" key="4">
    <citation type="submission" date="2019-03" db="UniProtKB">
        <authorList>
            <consortium name="EnsemblPlants"/>
        </authorList>
    </citation>
    <scope>IDENTIFICATION</scope>
</reference>
<feature type="compositionally biased region" description="Basic and acidic residues" evidence="1">
    <location>
        <begin position="32"/>
        <end position="42"/>
    </location>
</feature>
<protein>
    <submittedName>
        <fullName evidence="2">Uncharacterized protein</fullName>
    </submittedName>
</protein>
<dbReference type="Gramene" id="AET4Gv20187600.4">
    <property type="protein sequence ID" value="AET4Gv20187600.4"/>
    <property type="gene ID" value="AET4Gv20187600"/>
</dbReference>
<accession>A0A453HH46</accession>
<name>A0A453HH46_AEGTS</name>
<evidence type="ECO:0000256" key="1">
    <source>
        <dbReference type="SAM" id="MobiDB-lite"/>
    </source>
</evidence>
<organism evidence="2 3">
    <name type="scientific">Aegilops tauschii subsp. strangulata</name>
    <name type="common">Goatgrass</name>
    <dbReference type="NCBI Taxonomy" id="200361"/>
    <lineage>
        <taxon>Eukaryota</taxon>
        <taxon>Viridiplantae</taxon>
        <taxon>Streptophyta</taxon>
        <taxon>Embryophyta</taxon>
        <taxon>Tracheophyta</taxon>
        <taxon>Spermatophyta</taxon>
        <taxon>Magnoliopsida</taxon>
        <taxon>Liliopsida</taxon>
        <taxon>Poales</taxon>
        <taxon>Poaceae</taxon>
        <taxon>BOP clade</taxon>
        <taxon>Pooideae</taxon>
        <taxon>Triticodae</taxon>
        <taxon>Triticeae</taxon>
        <taxon>Triticinae</taxon>
        <taxon>Aegilops</taxon>
    </lineage>
</organism>
<feature type="region of interest" description="Disordered" evidence="1">
    <location>
        <begin position="18"/>
        <end position="55"/>
    </location>
</feature>
<dbReference type="EnsemblPlants" id="AET4Gv20187600.4">
    <property type="protein sequence ID" value="AET4Gv20187600.4"/>
    <property type="gene ID" value="AET4Gv20187600"/>
</dbReference>
<reference evidence="2" key="5">
    <citation type="journal article" date="2021" name="G3 (Bethesda)">
        <title>Aegilops tauschii genome assembly Aet v5.0 features greater sequence contiguity and improved annotation.</title>
        <authorList>
            <person name="Wang L."/>
            <person name="Zhu T."/>
            <person name="Rodriguez J.C."/>
            <person name="Deal K.R."/>
            <person name="Dubcovsky J."/>
            <person name="McGuire P.E."/>
            <person name="Lux T."/>
            <person name="Spannagl M."/>
            <person name="Mayer K.F.X."/>
            <person name="Baldrich P."/>
            <person name="Meyers B.C."/>
            <person name="Huo N."/>
            <person name="Gu Y.Q."/>
            <person name="Zhou H."/>
            <person name="Devos K.M."/>
            <person name="Bennetzen J.L."/>
            <person name="Unver T."/>
            <person name="Budak H."/>
            <person name="Gulick P.J."/>
            <person name="Galiba G."/>
            <person name="Kalapos B."/>
            <person name="Nelson D.R."/>
            <person name="Li P."/>
            <person name="You F.M."/>
            <person name="Luo M.C."/>
            <person name="Dvorak J."/>
        </authorList>
    </citation>
    <scope>NUCLEOTIDE SEQUENCE [LARGE SCALE GENOMIC DNA]</scope>
    <source>
        <strain evidence="2">cv. AL8/78</strain>
    </source>
</reference>
<evidence type="ECO:0000313" key="3">
    <source>
        <dbReference type="Proteomes" id="UP000015105"/>
    </source>
</evidence>
<proteinExistence type="predicted"/>
<reference evidence="3" key="1">
    <citation type="journal article" date="2014" name="Science">
        <title>Ancient hybridizations among the ancestral genomes of bread wheat.</title>
        <authorList>
            <consortium name="International Wheat Genome Sequencing Consortium,"/>
            <person name="Marcussen T."/>
            <person name="Sandve S.R."/>
            <person name="Heier L."/>
            <person name="Spannagl M."/>
            <person name="Pfeifer M."/>
            <person name="Jakobsen K.S."/>
            <person name="Wulff B.B."/>
            <person name="Steuernagel B."/>
            <person name="Mayer K.F."/>
            <person name="Olsen O.A."/>
        </authorList>
    </citation>
    <scope>NUCLEOTIDE SEQUENCE [LARGE SCALE GENOMIC DNA]</scope>
    <source>
        <strain evidence="3">cv. AL8/78</strain>
    </source>
</reference>
<reference evidence="2" key="3">
    <citation type="journal article" date="2017" name="Nature">
        <title>Genome sequence of the progenitor of the wheat D genome Aegilops tauschii.</title>
        <authorList>
            <person name="Luo M.C."/>
            <person name="Gu Y.Q."/>
            <person name="Puiu D."/>
            <person name="Wang H."/>
            <person name="Twardziok S.O."/>
            <person name="Deal K.R."/>
            <person name="Huo N."/>
            <person name="Zhu T."/>
            <person name="Wang L."/>
            <person name="Wang Y."/>
            <person name="McGuire P.E."/>
            <person name="Liu S."/>
            <person name="Long H."/>
            <person name="Ramasamy R.K."/>
            <person name="Rodriguez J.C."/>
            <person name="Van S.L."/>
            <person name="Yuan L."/>
            <person name="Wang Z."/>
            <person name="Xia Z."/>
            <person name="Xiao L."/>
            <person name="Anderson O.D."/>
            <person name="Ouyang S."/>
            <person name="Liang Y."/>
            <person name="Zimin A.V."/>
            <person name="Pertea G."/>
            <person name="Qi P."/>
            <person name="Bennetzen J.L."/>
            <person name="Dai X."/>
            <person name="Dawson M.W."/>
            <person name="Muller H.G."/>
            <person name="Kugler K."/>
            <person name="Rivarola-Duarte L."/>
            <person name="Spannagl M."/>
            <person name="Mayer K.F.X."/>
            <person name="Lu F.H."/>
            <person name="Bevan M.W."/>
            <person name="Leroy P."/>
            <person name="Li P."/>
            <person name="You F.M."/>
            <person name="Sun Q."/>
            <person name="Liu Z."/>
            <person name="Lyons E."/>
            <person name="Wicker T."/>
            <person name="Salzberg S.L."/>
            <person name="Devos K.M."/>
            <person name="Dvorak J."/>
        </authorList>
    </citation>
    <scope>NUCLEOTIDE SEQUENCE [LARGE SCALE GENOMIC DNA]</scope>
    <source>
        <strain evidence="2">cv. AL8/78</strain>
    </source>
</reference>
<keyword evidence="3" id="KW-1185">Reference proteome</keyword>
<evidence type="ECO:0000313" key="2">
    <source>
        <dbReference type="EnsemblPlants" id="AET4Gv20187600.4"/>
    </source>
</evidence>
<sequence>MMGVHSASPREASLTLVMLKKPMHSLGTTNSRRQEQPKRNRESQTTPENLTPEQVLGLPACRSFTANVRREETGRRISIHRLVWLLVGEIRSAVKG</sequence>